<evidence type="ECO:0000313" key="3">
    <source>
        <dbReference type="Proteomes" id="UP000271624"/>
    </source>
</evidence>
<evidence type="ECO:0000259" key="1">
    <source>
        <dbReference type="PROSITE" id="PS50042"/>
    </source>
</evidence>
<sequence>MSSVFLEQELSRAIITILGEQPSTKDLEVCLSAVEILKPPPAKQFWQKLTNSSGIYIVLAGKVGISDAADNLIVTLHSYETFGEATLFGAPSFHDYSARSSDDLQLAYLNGKVVQDLIDKYPKIYERILARAEILDFALSYCSNSS</sequence>
<dbReference type="InterPro" id="IPR014710">
    <property type="entry name" value="RmlC-like_jellyroll"/>
</dbReference>
<name>A0A3S1AV85_9CYAN</name>
<keyword evidence="3" id="KW-1185">Reference proteome</keyword>
<feature type="domain" description="Cyclic nucleotide-binding" evidence="1">
    <location>
        <begin position="55"/>
        <end position="129"/>
    </location>
</feature>
<evidence type="ECO:0000313" key="2">
    <source>
        <dbReference type="EMBL" id="RUT10008.1"/>
    </source>
</evidence>
<dbReference type="SUPFAM" id="SSF51206">
    <property type="entry name" value="cAMP-binding domain-like"/>
    <property type="match status" value="1"/>
</dbReference>
<reference evidence="2" key="1">
    <citation type="submission" date="2018-12" db="EMBL/GenBank/DDBJ databases">
        <authorList>
            <person name="Will S."/>
            <person name="Neumann-Schaal M."/>
            <person name="Henke P."/>
        </authorList>
    </citation>
    <scope>NUCLEOTIDE SEQUENCE</scope>
    <source>
        <strain evidence="2">PCC 7102</strain>
    </source>
</reference>
<organism evidence="2 3">
    <name type="scientific">Dulcicalothrix desertica PCC 7102</name>
    <dbReference type="NCBI Taxonomy" id="232991"/>
    <lineage>
        <taxon>Bacteria</taxon>
        <taxon>Bacillati</taxon>
        <taxon>Cyanobacteriota</taxon>
        <taxon>Cyanophyceae</taxon>
        <taxon>Nostocales</taxon>
        <taxon>Calotrichaceae</taxon>
        <taxon>Dulcicalothrix</taxon>
    </lineage>
</organism>
<dbReference type="RefSeq" id="WP_127078520.1">
    <property type="nucleotide sequence ID" value="NZ_RSCL01000001.1"/>
</dbReference>
<dbReference type="EMBL" id="RSCL01000001">
    <property type="protein sequence ID" value="RUT10008.1"/>
    <property type="molecule type" value="Genomic_DNA"/>
</dbReference>
<gene>
    <name evidence="2" type="ORF">DSM106972_005030</name>
</gene>
<proteinExistence type="predicted"/>
<comment type="caution">
    <text evidence="2">The sequence shown here is derived from an EMBL/GenBank/DDBJ whole genome shotgun (WGS) entry which is preliminary data.</text>
</comment>
<dbReference type="Gene3D" id="2.60.120.10">
    <property type="entry name" value="Jelly Rolls"/>
    <property type="match status" value="1"/>
</dbReference>
<dbReference type="Proteomes" id="UP000271624">
    <property type="component" value="Unassembled WGS sequence"/>
</dbReference>
<dbReference type="InterPro" id="IPR000595">
    <property type="entry name" value="cNMP-bd_dom"/>
</dbReference>
<accession>A0A3S1AV85</accession>
<dbReference type="PROSITE" id="PS50042">
    <property type="entry name" value="CNMP_BINDING_3"/>
    <property type="match status" value="1"/>
</dbReference>
<reference evidence="2" key="2">
    <citation type="journal article" date="2019" name="Genome Biol. Evol.">
        <title>Day and night: Metabolic profiles and evolutionary relationships of six axenic non-marine cyanobacteria.</title>
        <authorList>
            <person name="Will S.E."/>
            <person name="Henke P."/>
            <person name="Boedeker C."/>
            <person name="Huang S."/>
            <person name="Brinkmann H."/>
            <person name="Rohde M."/>
            <person name="Jarek M."/>
            <person name="Friedl T."/>
            <person name="Seufert S."/>
            <person name="Schumacher M."/>
            <person name="Overmann J."/>
            <person name="Neumann-Schaal M."/>
            <person name="Petersen J."/>
        </authorList>
    </citation>
    <scope>NUCLEOTIDE SEQUENCE [LARGE SCALE GENOMIC DNA]</scope>
    <source>
        <strain evidence="2">PCC 7102</strain>
    </source>
</reference>
<dbReference type="Pfam" id="PF00027">
    <property type="entry name" value="cNMP_binding"/>
    <property type="match status" value="1"/>
</dbReference>
<dbReference type="AlphaFoldDB" id="A0A3S1AV85"/>
<protein>
    <recommendedName>
        <fullName evidence="1">Cyclic nucleotide-binding domain-containing protein</fullName>
    </recommendedName>
</protein>
<dbReference type="InterPro" id="IPR018490">
    <property type="entry name" value="cNMP-bd_dom_sf"/>
</dbReference>
<dbReference type="OrthoDB" id="583747at2"/>